<protein>
    <submittedName>
        <fullName evidence="2">Uncharacterized protein</fullName>
    </submittedName>
</protein>
<name>A0A4C1TUQ3_EUMVA</name>
<evidence type="ECO:0000256" key="1">
    <source>
        <dbReference type="SAM" id="MobiDB-lite"/>
    </source>
</evidence>
<dbReference type="EMBL" id="BGZK01000090">
    <property type="protein sequence ID" value="GBP17737.1"/>
    <property type="molecule type" value="Genomic_DNA"/>
</dbReference>
<reference evidence="2 3" key="1">
    <citation type="journal article" date="2019" name="Commun. Biol.">
        <title>The bagworm genome reveals a unique fibroin gene that provides high tensile strength.</title>
        <authorList>
            <person name="Kono N."/>
            <person name="Nakamura H."/>
            <person name="Ohtoshi R."/>
            <person name="Tomita M."/>
            <person name="Numata K."/>
            <person name="Arakawa K."/>
        </authorList>
    </citation>
    <scope>NUCLEOTIDE SEQUENCE [LARGE SCALE GENOMIC DNA]</scope>
</reference>
<evidence type="ECO:0000313" key="3">
    <source>
        <dbReference type="Proteomes" id="UP000299102"/>
    </source>
</evidence>
<sequence length="195" mass="21268">MFSNREQHGRGDGFVCFSRFIGCGSSELDARESAPARPRARRRRRPRPRPGNNENGIGMWSFDMGPPRVTTAPMSESLPVSRVDPRRFPIVVVDEVQFPVVVPREIPSVGQGHFTRKASTMECGAYASDSAATGGGGGHWRGGVAHTSTNSGERAARTEHRRRRTGLGARAPYQCIQLDNAIPCYGAHPIGKTLK</sequence>
<dbReference type="Proteomes" id="UP000299102">
    <property type="component" value="Unassembled WGS sequence"/>
</dbReference>
<feature type="region of interest" description="Disordered" evidence="1">
    <location>
        <begin position="145"/>
        <end position="165"/>
    </location>
</feature>
<accession>A0A4C1TUQ3</accession>
<comment type="caution">
    <text evidence="2">The sequence shown here is derived from an EMBL/GenBank/DDBJ whole genome shotgun (WGS) entry which is preliminary data.</text>
</comment>
<feature type="compositionally biased region" description="Basic residues" evidence="1">
    <location>
        <begin position="38"/>
        <end position="48"/>
    </location>
</feature>
<evidence type="ECO:0000313" key="2">
    <source>
        <dbReference type="EMBL" id="GBP17737.1"/>
    </source>
</evidence>
<proteinExistence type="predicted"/>
<gene>
    <name evidence="2" type="ORF">EVAR_102595_1</name>
</gene>
<feature type="region of interest" description="Disordered" evidence="1">
    <location>
        <begin position="28"/>
        <end position="62"/>
    </location>
</feature>
<keyword evidence="3" id="KW-1185">Reference proteome</keyword>
<organism evidence="2 3">
    <name type="scientific">Eumeta variegata</name>
    <name type="common">Bagworm moth</name>
    <name type="synonym">Eumeta japonica</name>
    <dbReference type="NCBI Taxonomy" id="151549"/>
    <lineage>
        <taxon>Eukaryota</taxon>
        <taxon>Metazoa</taxon>
        <taxon>Ecdysozoa</taxon>
        <taxon>Arthropoda</taxon>
        <taxon>Hexapoda</taxon>
        <taxon>Insecta</taxon>
        <taxon>Pterygota</taxon>
        <taxon>Neoptera</taxon>
        <taxon>Endopterygota</taxon>
        <taxon>Lepidoptera</taxon>
        <taxon>Glossata</taxon>
        <taxon>Ditrysia</taxon>
        <taxon>Tineoidea</taxon>
        <taxon>Psychidae</taxon>
        <taxon>Oiketicinae</taxon>
        <taxon>Eumeta</taxon>
    </lineage>
</organism>
<dbReference type="AlphaFoldDB" id="A0A4C1TUQ3"/>